<keyword evidence="4" id="KW-1133">Transmembrane helix</keyword>
<comment type="caution">
    <text evidence="7">The sequence shown here is derived from an EMBL/GenBank/DDBJ whole genome shotgun (WGS) entry which is preliminary data.</text>
</comment>
<feature type="transmembrane region" description="Helical" evidence="4">
    <location>
        <begin position="283"/>
        <end position="306"/>
    </location>
</feature>
<dbReference type="SMART" id="SM00326">
    <property type="entry name" value="SH3"/>
    <property type="match status" value="1"/>
</dbReference>
<evidence type="ECO:0000313" key="8">
    <source>
        <dbReference type="Proteomes" id="UP000812966"/>
    </source>
</evidence>
<feature type="signal peptide" evidence="5">
    <location>
        <begin position="1"/>
        <end position="27"/>
    </location>
</feature>
<dbReference type="AlphaFoldDB" id="A0A8K0NRM3"/>
<dbReference type="InterPro" id="IPR001452">
    <property type="entry name" value="SH3_domain"/>
</dbReference>
<dbReference type="PROSITE" id="PS50002">
    <property type="entry name" value="SH3"/>
    <property type="match status" value="1"/>
</dbReference>
<keyword evidence="1 2" id="KW-0728">SH3 domain</keyword>
<gene>
    <name evidence="7" type="ORF">FFLO_05127</name>
</gene>
<dbReference type="EMBL" id="JABELV010000122">
    <property type="protein sequence ID" value="KAG7530294.1"/>
    <property type="molecule type" value="Genomic_DNA"/>
</dbReference>
<evidence type="ECO:0000256" key="3">
    <source>
        <dbReference type="SAM" id="MobiDB-lite"/>
    </source>
</evidence>
<feature type="chain" id="PRO_5035474657" description="SH3 domain-containing protein" evidence="5">
    <location>
        <begin position="28"/>
        <end position="523"/>
    </location>
</feature>
<evidence type="ECO:0000256" key="1">
    <source>
        <dbReference type="ARBA" id="ARBA00022443"/>
    </source>
</evidence>
<name>A0A8K0NRM3_9TREE</name>
<accession>A0A8K0NRM3</accession>
<dbReference type="Proteomes" id="UP000812966">
    <property type="component" value="Unassembled WGS sequence"/>
</dbReference>
<feature type="domain" description="SH3" evidence="6">
    <location>
        <begin position="435"/>
        <end position="501"/>
    </location>
</feature>
<feature type="region of interest" description="Disordered" evidence="3">
    <location>
        <begin position="504"/>
        <end position="523"/>
    </location>
</feature>
<keyword evidence="4" id="KW-0472">Membrane</keyword>
<dbReference type="InterPro" id="IPR036028">
    <property type="entry name" value="SH3-like_dom_sf"/>
</dbReference>
<keyword evidence="8" id="KW-1185">Reference proteome</keyword>
<proteinExistence type="predicted"/>
<evidence type="ECO:0000256" key="4">
    <source>
        <dbReference type="SAM" id="Phobius"/>
    </source>
</evidence>
<protein>
    <recommendedName>
        <fullName evidence="6">SH3 domain-containing protein</fullName>
    </recommendedName>
</protein>
<keyword evidence="5" id="KW-0732">Signal</keyword>
<sequence>MTMSTRVTLLAPLFLLYTIHLVEPVLSQSTTPNGCLRLSGSTACPGFSTAWVHPQNLSNAFPFFSSVDSVASFDAGVFRYLSDPDQYRQTKFVEQLGCTNSSLTMLRYARTMLCSSWVNSRWSIECFDLYDESNAATGPKMICQDSCIAMSKDEQRIVENEQYCPGPDLTGGARDRNITKDFVQCTNWTTLATNNTDTCVAGDINEGNCGYGPSTDQLCAFCNSTAPENCCYSNNTDLTNCLYSLADLPPQPNASQGNEGNSGSTAGGGLSGGQIAGIVVGSVIGGVLVLGMLLWLLAFCGVLSICGYGRRKHQRHPESRALKHSSASTEAHPASEFHNAALLGHHPGEVSPSPDGSMMTPQMSQLGRSGTGAMSSRTMFGGASTLSAADKAGAMGLAAPIALGQPVGTGAPPDKQRALLSSVRDENQSGEHLILPNSTVTVLWPYTAALPDELSLQPGMKLVVLRIYDDAWGTGQIVSGNHGDAGKQGAFPLVCVTENNTASEYSASVGPGGNESVSGRSRV</sequence>
<evidence type="ECO:0000313" key="7">
    <source>
        <dbReference type="EMBL" id="KAG7530294.1"/>
    </source>
</evidence>
<dbReference type="SUPFAM" id="SSF50044">
    <property type="entry name" value="SH3-domain"/>
    <property type="match status" value="1"/>
</dbReference>
<evidence type="ECO:0000259" key="6">
    <source>
        <dbReference type="PROSITE" id="PS50002"/>
    </source>
</evidence>
<evidence type="ECO:0000256" key="5">
    <source>
        <dbReference type="SAM" id="SignalP"/>
    </source>
</evidence>
<organism evidence="7 8">
    <name type="scientific">Filobasidium floriforme</name>
    <dbReference type="NCBI Taxonomy" id="5210"/>
    <lineage>
        <taxon>Eukaryota</taxon>
        <taxon>Fungi</taxon>
        <taxon>Dikarya</taxon>
        <taxon>Basidiomycota</taxon>
        <taxon>Agaricomycotina</taxon>
        <taxon>Tremellomycetes</taxon>
        <taxon>Filobasidiales</taxon>
        <taxon>Filobasidiaceae</taxon>
        <taxon>Filobasidium</taxon>
    </lineage>
</organism>
<reference evidence="7" key="1">
    <citation type="submission" date="2020-04" db="EMBL/GenBank/DDBJ databases">
        <title>Analysis of mating type loci in Filobasidium floriforme.</title>
        <authorList>
            <person name="Nowrousian M."/>
        </authorList>
    </citation>
    <scope>NUCLEOTIDE SEQUENCE</scope>
    <source>
        <strain evidence="7">CBS 6242</strain>
    </source>
</reference>
<keyword evidence="4" id="KW-0812">Transmembrane</keyword>
<evidence type="ECO:0000256" key="2">
    <source>
        <dbReference type="PROSITE-ProRule" id="PRU00192"/>
    </source>
</evidence>
<dbReference type="CDD" id="cd00174">
    <property type="entry name" value="SH3"/>
    <property type="match status" value="1"/>
</dbReference>
<dbReference type="Gene3D" id="2.30.30.40">
    <property type="entry name" value="SH3 Domains"/>
    <property type="match status" value="1"/>
</dbReference>